<evidence type="ECO:0000313" key="2">
    <source>
        <dbReference type="Proteomes" id="UP000663193"/>
    </source>
</evidence>
<dbReference type="Proteomes" id="UP000663193">
    <property type="component" value="Chromosome 10"/>
</dbReference>
<protein>
    <submittedName>
        <fullName evidence="1">Uncharacterized protein</fullName>
    </submittedName>
</protein>
<evidence type="ECO:0000313" key="1">
    <source>
        <dbReference type="EMBL" id="QRD00278.1"/>
    </source>
</evidence>
<reference evidence="2" key="1">
    <citation type="journal article" date="2021" name="BMC Genomics">
        <title>Chromosome-level genome assembly and manually-curated proteome of model necrotroph Parastagonospora nodorum Sn15 reveals a genome-wide trove of candidate effector homologs, and redundancy of virulence-related functions within an accessory chromosome.</title>
        <authorList>
            <person name="Bertazzoni S."/>
            <person name="Jones D.A.B."/>
            <person name="Phan H.T."/>
            <person name="Tan K.-C."/>
            <person name="Hane J.K."/>
        </authorList>
    </citation>
    <scope>NUCLEOTIDE SEQUENCE [LARGE SCALE GENOMIC DNA]</scope>
    <source>
        <strain evidence="2">SN15 / ATCC MYA-4574 / FGSC 10173)</strain>
    </source>
</reference>
<dbReference type="VEuPathDB" id="FungiDB:JI435_071560"/>
<accession>A0A7U2F7Q1</accession>
<sequence length="59" mass="6427">MCAAIGKTGGWLLTPFYKRTEALINMCNFAEIVIPIRCECRCGAEGEGQVTTAHPENPI</sequence>
<name>A0A7U2F7Q1_PHANO</name>
<dbReference type="EMBL" id="CP069032">
    <property type="protein sequence ID" value="QRD00278.1"/>
    <property type="molecule type" value="Genomic_DNA"/>
</dbReference>
<dbReference type="AlphaFoldDB" id="A0A7U2F7Q1"/>
<keyword evidence="2" id="KW-1185">Reference proteome</keyword>
<gene>
    <name evidence="1" type="ORF">JI435_071560</name>
</gene>
<proteinExistence type="predicted"/>
<organism evidence="1 2">
    <name type="scientific">Phaeosphaeria nodorum (strain SN15 / ATCC MYA-4574 / FGSC 10173)</name>
    <name type="common">Glume blotch fungus</name>
    <name type="synonym">Parastagonospora nodorum</name>
    <dbReference type="NCBI Taxonomy" id="321614"/>
    <lineage>
        <taxon>Eukaryota</taxon>
        <taxon>Fungi</taxon>
        <taxon>Dikarya</taxon>
        <taxon>Ascomycota</taxon>
        <taxon>Pezizomycotina</taxon>
        <taxon>Dothideomycetes</taxon>
        <taxon>Pleosporomycetidae</taxon>
        <taxon>Pleosporales</taxon>
        <taxon>Pleosporineae</taxon>
        <taxon>Phaeosphaeriaceae</taxon>
        <taxon>Parastagonospora</taxon>
    </lineage>
</organism>